<dbReference type="RefSeq" id="WP_089540465.1">
    <property type="nucleotide sequence ID" value="NZ_CP104501.1"/>
</dbReference>
<dbReference type="AlphaFoldDB" id="A0A2X7JLD1"/>
<gene>
    <name evidence="1" type="ORF">SAMEA3752557_05248</name>
</gene>
<dbReference type="EMBL" id="UCZA01000051">
    <property type="protein sequence ID" value="SQP89458.1"/>
    <property type="molecule type" value="Genomic_DNA"/>
</dbReference>
<sequence>MIYYKYFLKDAVEWGKLVGDFNPIHFYPDDGGHAPIVHGMRVGHDLKSLILNKEHSKGDKKCVYDFSIAFKQPLKYDCDYKIIHNKTVNFSFIEGNAENDELVTCKFCSTEMSTHTDREMNFSGDRVDYIELQNFFDSYCSIFPSGMLFWDCFLFYKALNYLKCQFCINEHVANPYHLPNVFEVYRVYQTHQKLSFDSAFLLATPSHWQNKKIMAYCDYEWISGGRDEGGIICVTARILCDGYVMKSEIILKLNRVEHVCL</sequence>
<dbReference type="Proteomes" id="UP000250671">
    <property type="component" value="Unassembled WGS sequence"/>
</dbReference>
<evidence type="ECO:0000313" key="2">
    <source>
        <dbReference type="Proteomes" id="UP000250671"/>
    </source>
</evidence>
<accession>A0A2X7JLD1</accession>
<protein>
    <submittedName>
        <fullName evidence="1">Uncharacterized protein</fullName>
    </submittedName>
</protein>
<organism evidence="1 2">
    <name type="scientific">Escherichia coli</name>
    <dbReference type="NCBI Taxonomy" id="562"/>
    <lineage>
        <taxon>Bacteria</taxon>
        <taxon>Pseudomonadati</taxon>
        <taxon>Pseudomonadota</taxon>
        <taxon>Gammaproteobacteria</taxon>
        <taxon>Enterobacterales</taxon>
        <taxon>Enterobacteriaceae</taxon>
        <taxon>Escherichia</taxon>
    </lineage>
</organism>
<name>A0A2X7JLD1_ECOLX</name>
<proteinExistence type="predicted"/>
<evidence type="ECO:0000313" key="1">
    <source>
        <dbReference type="EMBL" id="SQP89458.1"/>
    </source>
</evidence>
<reference evidence="1 2" key="1">
    <citation type="submission" date="2018-06" db="EMBL/GenBank/DDBJ databases">
        <authorList>
            <consortium name="Pathogen Informatics"/>
            <person name="Doyle S."/>
        </authorList>
    </citation>
    <scope>NUCLEOTIDE SEQUENCE [LARGE SCALE GENOMIC DNA]</scope>
    <source>
        <strain evidence="1 2">VREC0535</strain>
    </source>
</reference>